<proteinExistence type="predicted"/>
<dbReference type="SUPFAM" id="SSF63737">
    <property type="entry name" value="Leukotriene A4 hydrolase N-terminal domain"/>
    <property type="match status" value="1"/>
</dbReference>
<dbReference type="GO" id="GO:0070006">
    <property type="term" value="F:metalloaminopeptidase activity"/>
    <property type="evidence" value="ECO:0007669"/>
    <property type="project" value="TreeGrafter"/>
</dbReference>
<dbReference type="GO" id="GO:0008270">
    <property type="term" value="F:zinc ion binding"/>
    <property type="evidence" value="ECO:0007669"/>
    <property type="project" value="TreeGrafter"/>
</dbReference>
<dbReference type="AlphaFoldDB" id="A0A3P7M962"/>
<dbReference type="GO" id="GO:0043171">
    <property type="term" value="P:peptide catabolic process"/>
    <property type="evidence" value="ECO:0007669"/>
    <property type="project" value="TreeGrafter"/>
</dbReference>
<dbReference type="PANTHER" id="PTHR11533:SF174">
    <property type="entry name" value="PUROMYCIN-SENSITIVE AMINOPEPTIDASE-RELATED"/>
    <property type="match status" value="1"/>
</dbReference>
<dbReference type="GO" id="GO:0016020">
    <property type="term" value="C:membrane"/>
    <property type="evidence" value="ECO:0007669"/>
    <property type="project" value="TreeGrafter"/>
</dbReference>
<evidence type="ECO:0000313" key="2">
    <source>
        <dbReference type="EMBL" id="VDN20257.1"/>
    </source>
</evidence>
<protein>
    <recommendedName>
        <fullName evidence="1">Aminopeptidase N-like N-terminal domain-containing protein</fullName>
    </recommendedName>
</protein>
<dbReference type="PANTHER" id="PTHR11533">
    <property type="entry name" value="PROTEASE M1 ZINC METALLOPROTEASE"/>
    <property type="match status" value="1"/>
</dbReference>
<sequence length="115" mass="12848">MLHNHGVAQTTNDVVLNAKNIEILSAFCKLGAPASIKYDETLELVTLHFESPIKEGRFVLNLEFKGKLNDNMEGFYRSTAKTEAGKEQIILSTDFEVRLHFLLLIRARGIVDGGD</sequence>
<dbReference type="Proteomes" id="UP000281553">
    <property type="component" value="Unassembled WGS sequence"/>
</dbReference>
<dbReference type="GO" id="GO:0005615">
    <property type="term" value="C:extracellular space"/>
    <property type="evidence" value="ECO:0007669"/>
    <property type="project" value="TreeGrafter"/>
</dbReference>
<evidence type="ECO:0000259" key="1">
    <source>
        <dbReference type="Pfam" id="PF17900"/>
    </source>
</evidence>
<dbReference type="Gene3D" id="2.60.40.1730">
    <property type="entry name" value="tricorn interacting facor f3 domain"/>
    <property type="match status" value="1"/>
</dbReference>
<gene>
    <name evidence="2" type="ORF">DILT_LOCUS13586</name>
</gene>
<dbReference type="InterPro" id="IPR050344">
    <property type="entry name" value="Peptidase_M1_aminopeptidases"/>
</dbReference>
<accession>A0A3P7M962</accession>
<dbReference type="EMBL" id="UYRU01070799">
    <property type="protein sequence ID" value="VDN20257.1"/>
    <property type="molecule type" value="Genomic_DNA"/>
</dbReference>
<keyword evidence="3" id="KW-1185">Reference proteome</keyword>
<dbReference type="GO" id="GO:0006508">
    <property type="term" value="P:proteolysis"/>
    <property type="evidence" value="ECO:0007669"/>
    <property type="project" value="TreeGrafter"/>
</dbReference>
<dbReference type="GO" id="GO:0042277">
    <property type="term" value="F:peptide binding"/>
    <property type="evidence" value="ECO:0007669"/>
    <property type="project" value="TreeGrafter"/>
</dbReference>
<organism evidence="2 3">
    <name type="scientific">Dibothriocephalus latus</name>
    <name type="common">Fish tapeworm</name>
    <name type="synonym">Diphyllobothrium latum</name>
    <dbReference type="NCBI Taxonomy" id="60516"/>
    <lineage>
        <taxon>Eukaryota</taxon>
        <taxon>Metazoa</taxon>
        <taxon>Spiralia</taxon>
        <taxon>Lophotrochozoa</taxon>
        <taxon>Platyhelminthes</taxon>
        <taxon>Cestoda</taxon>
        <taxon>Eucestoda</taxon>
        <taxon>Diphyllobothriidea</taxon>
        <taxon>Diphyllobothriidae</taxon>
        <taxon>Dibothriocephalus</taxon>
    </lineage>
</organism>
<dbReference type="Pfam" id="PF17900">
    <property type="entry name" value="Peptidase_M1_N"/>
    <property type="match status" value="1"/>
</dbReference>
<dbReference type="InterPro" id="IPR042097">
    <property type="entry name" value="Aminopeptidase_N-like_N_sf"/>
</dbReference>
<feature type="domain" description="Aminopeptidase N-like N-terminal" evidence="1">
    <location>
        <begin position="7"/>
        <end position="96"/>
    </location>
</feature>
<dbReference type="GO" id="GO:0005737">
    <property type="term" value="C:cytoplasm"/>
    <property type="evidence" value="ECO:0007669"/>
    <property type="project" value="TreeGrafter"/>
</dbReference>
<dbReference type="InterPro" id="IPR045357">
    <property type="entry name" value="Aminopeptidase_N-like_N"/>
</dbReference>
<evidence type="ECO:0000313" key="3">
    <source>
        <dbReference type="Proteomes" id="UP000281553"/>
    </source>
</evidence>
<dbReference type="OrthoDB" id="275509at2759"/>
<name>A0A3P7M962_DIBLA</name>
<reference evidence="2 3" key="1">
    <citation type="submission" date="2018-11" db="EMBL/GenBank/DDBJ databases">
        <authorList>
            <consortium name="Pathogen Informatics"/>
        </authorList>
    </citation>
    <scope>NUCLEOTIDE SEQUENCE [LARGE SCALE GENOMIC DNA]</scope>
</reference>